<evidence type="ECO:0000313" key="6">
    <source>
        <dbReference type="EMBL" id="TIH36314.1"/>
    </source>
</evidence>
<keyword evidence="2" id="KW-0067">ATP-binding</keyword>
<dbReference type="AlphaFoldDB" id="A0A4V4RF35"/>
<dbReference type="Gene3D" id="3.40.50.300">
    <property type="entry name" value="P-loop containing nucleotide triphosphate hydrolases"/>
    <property type="match status" value="1"/>
</dbReference>
<dbReference type="GO" id="GO:0005524">
    <property type="term" value="F:ATP binding"/>
    <property type="evidence" value="ECO:0007669"/>
    <property type="project" value="UniProtKB-KW"/>
</dbReference>
<dbReference type="InterPro" id="IPR050764">
    <property type="entry name" value="CbbQ/NirQ/NorQ/GpvN"/>
</dbReference>
<protein>
    <submittedName>
        <fullName evidence="6">AAA family ATPase</fullName>
    </submittedName>
</protein>
<dbReference type="Pfam" id="PF07726">
    <property type="entry name" value="AAA_3"/>
    <property type="match status" value="1"/>
</dbReference>
<name>A0A4V4RF35_9MICO</name>
<evidence type="ECO:0000256" key="2">
    <source>
        <dbReference type="ARBA" id="ARBA00022840"/>
    </source>
</evidence>
<dbReference type="FunFam" id="3.40.50.300:FF:000640">
    <property type="entry name" value="MoxR family ATPase"/>
    <property type="match status" value="1"/>
</dbReference>
<feature type="domain" description="ATPase AAA-3" evidence="4">
    <location>
        <begin position="65"/>
        <end position="195"/>
    </location>
</feature>
<dbReference type="EMBL" id="QYRT01000016">
    <property type="protein sequence ID" value="TIH36314.1"/>
    <property type="molecule type" value="Genomic_DNA"/>
</dbReference>
<sequence length="367" mass="39268">MTNAVGNSAIGGSAIGNRVSGQTGEPSLDEFGRHAAAILDNLQRVINGKPEIAALSLVVLLAEGHLLVEDVPGVGKTTLAKALARSVGCSVSRIQFTPDLLPSDVTGVSIYNQHSREFEFKPGAVFANIVIADEINRASPKTQSALLECMEERQVSIDGQTYFLDAPFSVVATQNPIEMEGTYALPEAQRDRFMVRVSMGYPDARAELAMLQNREQKSPLDDIDAVVSRDELRGMIETARTVFVSPAVEQYAVNIAQATRRDPEIRLGVSPRATLHLVRAAKVTAALDGREFVLPDDIDALVIPVFAHRVLLTRRSLADSRPGARPSAGYAGAGLAATAGSTSRPVDEVLRRIVANTPVPLVAARKG</sequence>
<evidence type="ECO:0000256" key="1">
    <source>
        <dbReference type="ARBA" id="ARBA00022741"/>
    </source>
</evidence>
<accession>A0A4V4RF35</accession>
<dbReference type="CDD" id="cd00009">
    <property type="entry name" value="AAA"/>
    <property type="match status" value="1"/>
</dbReference>
<dbReference type="InterPro" id="IPR041628">
    <property type="entry name" value="ChlI/MoxR_AAA_lid"/>
</dbReference>
<proteinExistence type="inferred from homology"/>
<reference evidence="6 7" key="1">
    <citation type="journal article" date="2019" name="Microorganisms">
        <title>Systematic Affiliation and Genome Analysis of Subtercola vilae DB165(T) with Particular Emphasis on Cold Adaptation of an Isolate from a High-Altitude Cold Volcano Lake.</title>
        <authorList>
            <person name="Villalobos A.S."/>
            <person name="Wiese J."/>
            <person name="Imhoff J.F."/>
            <person name="Dorador C."/>
            <person name="Keller A."/>
            <person name="Hentschel U."/>
        </authorList>
    </citation>
    <scope>NUCLEOTIDE SEQUENCE [LARGE SCALE GENOMIC DNA]</scope>
    <source>
        <strain evidence="6 7">DB165</strain>
    </source>
</reference>
<feature type="domain" description="ChlI/MoxR AAA lid" evidence="5">
    <location>
        <begin position="257"/>
        <end position="315"/>
    </location>
</feature>
<evidence type="ECO:0000256" key="3">
    <source>
        <dbReference type="ARBA" id="ARBA00061607"/>
    </source>
</evidence>
<gene>
    <name evidence="6" type="ORF">D4765_09950</name>
</gene>
<evidence type="ECO:0000313" key="7">
    <source>
        <dbReference type="Proteomes" id="UP000306192"/>
    </source>
</evidence>
<dbReference type="SUPFAM" id="SSF52540">
    <property type="entry name" value="P-loop containing nucleoside triphosphate hydrolases"/>
    <property type="match status" value="1"/>
</dbReference>
<organism evidence="6 7">
    <name type="scientific">Subtercola vilae</name>
    <dbReference type="NCBI Taxonomy" id="2056433"/>
    <lineage>
        <taxon>Bacteria</taxon>
        <taxon>Bacillati</taxon>
        <taxon>Actinomycetota</taxon>
        <taxon>Actinomycetes</taxon>
        <taxon>Micrococcales</taxon>
        <taxon>Microbacteriaceae</taxon>
        <taxon>Subtercola</taxon>
    </lineage>
</organism>
<keyword evidence="1" id="KW-0547">Nucleotide-binding</keyword>
<dbReference type="PANTHER" id="PTHR42759">
    <property type="entry name" value="MOXR FAMILY PROTEIN"/>
    <property type="match status" value="1"/>
</dbReference>
<dbReference type="PIRSF" id="PIRSF002849">
    <property type="entry name" value="AAA_ATPase_chaperone_MoxR_prd"/>
    <property type="match status" value="1"/>
</dbReference>
<dbReference type="Proteomes" id="UP000306192">
    <property type="component" value="Unassembled WGS sequence"/>
</dbReference>
<keyword evidence="7" id="KW-1185">Reference proteome</keyword>
<dbReference type="InterPro" id="IPR027417">
    <property type="entry name" value="P-loop_NTPase"/>
</dbReference>
<dbReference type="OrthoDB" id="9808397at2"/>
<comment type="similarity">
    <text evidence="3">Belongs to the MoxR family.</text>
</comment>
<dbReference type="GO" id="GO:0016887">
    <property type="term" value="F:ATP hydrolysis activity"/>
    <property type="evidence" value="ECO:0007669"/>
    <property type="project" value="InterPro"/>
</dbReference>
<dbReference type="PANTHER" id="PTHR42759:SF5">
    <property type="entry name" value="METHANOL DEHYDROGENASE REGULATOR"/>
    <property type="match status" value="1"/>
</dbReference>
<evidence type="ECO:0000259" key="4">
    <source>
        <dbReference type="Pfam" id="PF07726"/>
    </source>
</evidence>
<evidence type="ECO:0000259" key="5">
    <source>
        <dbReference type="Pfam" id="PF17863"/>
    </source>
</evidence>
<comment type="caution">
    <text evidence="6">The sequence shown here is derived from an EMBL/GenBank/DDBJ whole genome shotgun (WGS) entry which is preliminary data.</text>
</comment>
<dbReference type="RefSeq" id="WP_136642149.1">
    <property type="nucleotide sequence ID" value="NZ_QYRT01000016.1"/>
</dbReference>
<dbReference type="InterPro" id="IPR011703">
    <property type="entry name" value="ATPase_AAA-3"/>
</dbReference>
<dbReference type="Gene3D" id="1.10.8.80">
    <property type="entry name" value="Magnesium chelatase subunit I, C-Terminal domain"/>
    <property type="match status" value="1"/>
</dbReference>
<dbReference type="Pfam" id="PF17863">
    <property type="entry name" value="AAA_lid_2"/>
    <property type="match status" value="1"/>
</dbReference>